<dbReference type="PROSITE" id="PS51664">
    <property type="entry name" value="YCAO"/>
    <property type="match status" value="1"/>
</dbReference>
<feature type="domain" description="YcaO" evidence="2">
    <location>
        <begin position="53"/>
        <end position="431"/>
    </location>
</feature>
<dbReference type="Gene3D" id="3.30.1330.230">
    <property type="match status" value="1"/>
</dbReference>
<feature type="region of interest" description="Disordered" evidence="1">
    <location>
        <begin position="400"/>
        <end position="431"/>
    </location>
</feature>
<dbReference type="PANTHER" id="PTHR37809">
    <property type="entry name" value="RIBOSOMAL PROTEIN S12 METHYLTHIOTRANSFERASE ACCESSORY FACTOR YCAO"/>
    <property type="match status" value="1"/>
</dbReference>
<evidence type="ECO:0000313" key="3">
    <source>
        <dbReference type="EMBL" id="MFF3671169.1"/>
    </source>
</evidence>
<gene>
    <name evidence="3" type="ORF">ACFYXI_36850</name>
</gene>
<evidence type="ECO:0000313" key="4">
    <source>
        <dbReference type="Proteomes" id="UP001602013"/>
    </source>
</evidence>
<comment type="caution">
    <text evidence="3">The sequence shown here is derived from an EMBL/GenBank/DDBJ whole genome shotgun (WGS) entry which is preliminary data.</text>
</comment>
<sequence length="431" mass="46186">MVQLPQAARRVMAALAELGLEPELTDLGRGRDPTAWACRLLTRDGDVPPMAAGTGKGWREEARVGALFEALEHYLTGPALFDPAAVELVEAAEITAGPLRDEACMVLLARTPAERVACRRYRPLAGGPGTPVPLFLSVPWYVETQAGGLREQAGDMCDYAHLMRYSCNSGSAVGVTADEALLHALNEAIERDAFSLLLVCAFLSTADFRPAVIDPVTLPAELERVHAATEQLIGSPVYLLDIVSDVGVPTMLAYAAPTISRPHRRGVGTSLSPVYAAWRALTELLQSTLGEALPWSDAPHRGELAGLAGCPELYACGRFDLTDHLRSALTVPFASAERVPEHPHRQLRELCSILAVHGYTPYWRTVAAVTGEITAVHAIVPGLERFMLITDGNLVLPGPRGQAAARDSGCPGDFPTRPSTAGRPGRTRSSR</sequence>
<dbReference type="Pfam" id="PF02624">
    <property type="entry name" value="YcaO"/>
    <property type="match status" value="1"/>
</dbReference>
<dbReference type="EMBL" id="JBIASD010000041">
    <property type="protein sequence ID" value="MFF3671169.1"/>
    <property type="molecule type" value="Genomic_DNA"/>
</dbReference>
<reference evidence="3 4" key="1">
    <citation type="submission" date="2024-10" db="EMBL/GenBank/DDBJ databases">
        <title>The Natural Products Discovery Center: Release of the First 8490 Sequenced Strains for Exploring Actinobacteria Biosynthetic Diversity.</title>
        <authorList>
            <person name="Kalkreuter E."/>
            <person name="Kautsar S.A."/>
            <person name="Yang D."/>
            <person name="Bader C.D."/>
            <person name="Teijaro C.N."/>
            <person name="Fluegel L."/>
            <person name="Davis C.M."/>
            <person name="Simpson J.R."/>
            <person name="Lauterbach L."/>
            <person name="Steele A.D."/>
            <person name="Gui C."/>
            <person name="Meng S."/>
            <person name="Li G."/>
            <person name="Viehrig K."/>
            <person name="Ye F."/>
            <person name="Su P."/>
            <person name="Kiefer A.F."/>
            <person name="Nichols A."/>
            <person name="Cepeda A.J."/>
            <person name="Yan W."/>
            <person name="Fan B."/>
            <person name="Jiang Y."/>
            <person name="Adhikari A."/>
            <person name="Zheng C.-J."/>
            <person name="Schuster L."/>
            <person name="Cowan T.M."/>
            <person name="Smanski M.J."/>
            <person name="Chevrette M.G."/>
            <person name="De Carvalho L.P.S."/>
            <person name="Shen B."/>
        </authorList>
    </citation>
    <scope>NUCLEOTIDE SEQUENCE [LARGE SCALE GENOMIC DNA]</scope>
    <source>
        <strain evidence="3 4">NPDC002173</strain>
    </source>
</reference>
<accession>A0ABW6T1L6</accession>
<dbReference type="InterPro" id="IPR003776">
    <property type="entry name" value="YcaO-like_dom"/>
</dbReference>
<evidence type="ECO:0000259" key="2">
    <source>
        <dbReference type="PROSITE" id="PS51664"/>
    </source>
</evidence>
<name>A0ABW6T1L6_9ACTN</name>
<dbReference type="PANTHER" id="PTHR37809:SF1">
    <property type="entry name" value="RIBOSOMAL PROTEIN S12 METHYLTHIOTRANSFERASE ACCESSORY FACTOR YCAO"/>
    <property type="match status" value="1"/>
</dbReference>
<keyword evidence="4" id="KW-1185">Reference proteome</keyword>
<dbReference type="RefSeq" id="WP_387417364.1">
    <property type="nucleotide sequence ID" value="NZ_JBIASD010000041.1"/>
</dbReference>
<dbReference type="Proteomes" id="UP001602013">
    <property type="component" value="Unassembled WGS sequence"/>
</dbReference>
<proteinExistence type="predicted"/>
<evidence type="ECO:0000256" key="1">
    <source>
        <dbReference type="SAM" id="MobiDB-lite"/>
    </source>
</evidence>
<protein>
    <submittedName>
        <fullName evidence="3">YcaO-like family protein</fullName>
    </submittedName>
</protein>
<organism evidence="3 4">
    <name type="scientific">Microtetraspora malaysiensis</name>
    <dbReference type="NCBI Taxonomy" id="161358"/>
    <lineage>
        <taxon>Bacteria</taxon>
        <taxon>Bacillati</taxon>
        <taxon>Actinomycetota</taxon>
        <taxon>Actinomycetes</taxon>
        <taxon>Streptosporangiales</taxon>
        <taxon>Streptosporangiaceae</taxon>
        <taxon>Microtetraspora</taxon>
    </lineage>
</organism>